<proteinExistence type="predicted"/>
<evidence type="ECO:0000313" key="1">
    <source>
        <dbReference type="EMBL" id="GBN42784.1"/>
    </source>
</evidence>
<comment type="caution">
    <text evidence="1">The sequence shown here is derived from an EMBL/GenBank/DDBJ whole genome shotgun (WGS) entry which is preliminary data.</text>
</comment>
<dbReference type="EMBL" id="BGPR01009862">
    <property type="protein sequence ID" value="GBN42784.1"/>
    <property type="molecule type" value="Genomic_DNA"/>
</dbReference>
<reference evidence="1 2" key="1">
    <citation type="journal article" date="2019" name="Sci. Rep.">
        <title>Orb-weaving spider Araneus ventricosus genome elucidates the spidroin gene catalogue.</title>
        <authorList>
            <person name="Kono N."/>
            <person name="Nakamura H."/>
            <person name="Ohtoshi R."/>
            <person name="Moran D.A.P."/>
            <person name="Shinohara A."/>
            <person name="Yoshida Y."/>
            <person name="Fujiwara M."/>
            <person name="Mori M."/>
            <person name="Tomita M."/>
            <person name="Arakawa K."/>
        </authorList>
    </citation>
    <scope>NUCLEOTIDE SEQUENCE [LARGE SCALE GENOMIC DNA]</scope>
</reference>
<dbReference type="OrthoDB" id="6432654at2759"/>
<dbReference type="Proteomes" id="UP000499080">
    <property type="component" value="Unassembled WGS sequence"/>
</dbReference>
<evidence type="ECO:0000313" key="2">
    <source>
        <dbReference type="Proteomes" id="UP000499080"/>
    </source>
</evidence>
<gene>
    <name evidence="1" type="ORF">AVEN_127220_1</name>
</gene>
<accession>A0A4Y2NUT7</accession>
<dbReference type="AlphaFoldDB" id="A0A4Y2NUT7"/>
<keyword evidence="2" id="KW-1185">Reference proteome</keyword>
<organism evidence="1 2">
    <name type="scientific">Araneus ventricosus</name>
    <name type="common">Orbweaver spider</name>
    <name type="synonym">Epeira ventricosa</name>
    <dbReference type="NCBI Taxonomy" id="182803"/>
    <lineage>
        <taxon>Eukaryota</taxon>
        <taxon>Metazoa</taxon>
        <taxon>Ecdysozoa</taxon>
        <taxon>Arthropoda</taxon>
        <taxon>Chelicerata</taxon>
        <taxon>Arachnida</taxon>
        <taxon>Araneae</taxon>
        <taxon>Araneomorphae</taxon>
        <taxon>Entelegynae</taxon>
        <taxon>Araneoidea</taxon>
        <taxon>Araneidae</taxon>
        <taxon>Araneus</taxon>
    </lineage>
</organism>
<name>A0A4Y2NUT7_ARAVE</name>
<sequence length="83" mass="9572">MVVSVAAFRVEKRKATKMLEDGTLDHLQETVKKIDQRYEVALPWLAGHPPVYDMYDVAESRLLSVTKHILKENIFEACDDVLR</sequence>
<protein>
    <submittedName>
        <fullName evidence="1">Uncharacterized protein</fullName>
    </submittedName>
</protein>